<reference evidence="6 7" key="1">
    <citation type="journal article" date="2017" name="Environ. Microbiol.">
        <title>Decay of the glycolytic pathway and adaptation to intranuclear parasitism within Enterocytozoonidae microsporidia.</title>
        <authorList>
            <person name="Wiredu Boakye D."/>
            <person name="Jaroenlak P."/>
            <person name="Prachumwat A."/>
            <person name="Williams T.A."/>
            <person name="Bateman K.S."/>
            <person name="Itsathitphaisarn O."/>
            <person name="Sritunyalucksana K."/>
            <person name="Paszkiewicz K.H."/>
            <person name="Moore K.A."/>
            <person name="Stentiford G.D."/>
            <person name="Williams B.A."/>
        </authorList>
    </citation>
    <scope>NUCLEOTIDE SEQUENCE [LARGE SCALE GENOMIC DNA]</scope>
    <source>
        <strain evidence="6 7">TH1</strain>
    </source>
</reference>
<evidence type="ECO:0000256" key="3">
    <source>
        <dbReference type="PROSITE-ProRule" id="PRU10141"/>
    </source>
</evidence>
<dbReference type="PIRSF" id="PIRSF000654">
    <property type="entry name" value="Integrin-linked_kinase"/>
    <property type="match status" value="1"/>
</dbReference>
<comment type="similarity">
    <text evidence="4">Belongs to the protein kinase superfamily.</text>
</comment>
<accession>A0A1W0E6Z6</accession>
<dbReference type="SMART" id="SM00220">
    <property type="entry name" value="S_TKc"/>
    <property type="match status" value="1"/>
</dbReference>
<protein>
    <submittedName>
        <fullName evidence="6">IPL1</fullName>
    </submittedName>
</protein>
<dbReference type="OrthoDB" id="248923at2759"/>
<keyword evidence="4" id="KW-0418">Kinase</keyword>
<dbReference type="Pfam" id="PF00069">
    <property type="entry name" value="Pkinase"/>
    <property type="match status" value="1"/>
</dbReference>
<dbReference type="GO" id="GO:0004674">
    <property type="term" value="F:protein serine/threonine kinase activity"/>
    <property type="evidence" value="ECO:0007669"/>
    <property type="project" value="UniProtKB-KW"/>
</dbReference>
<proteinExistence type="inferred from homology"/>
<name>A0A1W0E6Z6_9MICR</name>
<dbReference type="GO" id="GO:0010506">
    <property type="term" value="P:regulation of autophagy"/>
    <property type="evidence" value="ECO:0007669"/>
    <property type="project" value="InterPro"/>
</dbReference>
<feature type="domain" description="Protein kinase" evidence="5">
    <location>
        <begin position="6"/>
        <end position="263"/>
    </location>
</feature>
<dbReference type="Proteomes" id="UP000192758">
    <property type="component" value="Unassembled WGS sequence"/>
</dbReference>
<dbReference type="GO" id="GO:0005524">
    <property type="term" value="F:ATP binding"/>
    <property type="evidence" value="ECO:0007669"/>
    <property type="project" value="UniProtKB-UniRule"/>
</dbReference>
<dbReference type="AlphaFoldDB" id="A0A1W0E6Z6"/>
<evidence type="ECO:0000256" key="1">
    <source>
        <dbReference type="ARBA" id="ARBA00022741"/>
    </source>
</evidence>
<dbReference type="PROSITE" id="PS00107">
    <property type="entry name" value="PROTEIN_KINASE_ATP"/>
    <property type="match status" value="1"/>
</dbReference>
<comment type="caution">
    <text evidence="6">The sequence shown here is derived from an EMBL/GenBank/DDBJ whole genome shotgun (WGS) entry which is preliminary data.</text>
</comment>
<dbReference type="InterPro" id="IPR011009">
    <property type="entry name" value="Kinase-like_dom_sf"/>
</dbReference>
<evidence type="ECO:0000313" key="7">
    <source>
        <dbReference type="Proteomes" id="UP000192758"/>
    </source>
</evidence>
<organism evidence="6 7">
    <name type="scientific">Ecytonucleospora hepatopenaei</name>
    <dbReference type="NCBI Taxonomy" id="646526"/>
    <lineage>
        <taxon>Eukaryota</taxon>
        <taxon>Fungi</taxon>
        <taxon>Fungi incertae sedis</taxon>
        <taxon>Microsporidia</taxon>
        <taxon>Enterocytozoonidae</taxon>
        <taxon>Ecytonucleospora</taxon>
    </lineage>
</organism>
<dbReference type="PROSITE" id="PS00108">
    <property type="entry name" value="PROTEIN_KINASE_ST"/>
    <property type="match status" value="1"/>
</dbReference>
<dbReference type="VEuPathDB" id="MicrosporidiaDB:EHP00_1749"/>
<keyword evidence="7" id="KW-1185">Reference proteome</keyword>
<dbReference type="STRING" id="646526.A0A1W0E6Z6"/>
<evidence type="ECO:0000256" key="4">
    <source>
        <dbReference type="RuleBase" id="RU000304"/>
    </source>
</evidence>
<evidence type="ECO:0000313" key="6">
    <source>
        <dbReference type="EMBL" id="OQS55008.1"/>
    </source>
</evidence>
<evidence type="ECO:0000259" key="5">
    <source>
        <dbReference type="PROSITE" id="PS50011"/>
    </source>
</evidence>
<dbReference type="InterPro" id="IPR000719">
    <property type="entry name" value="Prot_kinase_dom"/>
</dbReference>
<gene>
    <name evidence="6" type="primary">IPL1</name>
    <name evidence="6" type="ORF">EHP00_1749</name>
</gene>
<dbReference type="PANTHER" id="PTHR24348">
    <property type="entry name" value="SERINE/THREONINE-PROTEIN KINASE UNC-51-RELATED"/>
    <property type="match status" value="1"/>
</dbReference>
<keyword evidence="2 3" id="KW-0067">ATP-binding</keyword>
<dbReference type="EMBL" id="MNPJ01000014">
    <property type="protein sequence ID" value="OQS55008.1"/>
    <property type="molecule type" value="Genomic_DNA"/>
</dbReference>
<keyword evidence="1 3" id="KW-0547">Nucleotide-binding</keyword>
<dbReference type="InterPro" id="IPR017441">
    <property type="entry name" value="Protein_kinase_ATP_BS"/>
</dbReference>
<dbReference type="PROSITE" id="PS50011">
    <property type="entry name" value="PROTEIN_KINASE_DOM"/>
    <property type="match status" value="1"/>
</dbReference>
<evidence type="ECO:0000256" key="2">
    <source>
        <dbReference type="ARBA" id="ARBA00022840"/>
    </source>
</evidence>
<dbReference type="InterPro" id="IPR008271">
    <property type="entry name" value="Ser/Thr_kinase_AS"/>
</dbReference>
<sequence length="299" mass="34722">MLMKQYEFVNKIGKGTHGTTYLLKNNLTKNFLVCKSIPTKFKKHATREINVLKNTEHRRIVKMTDILYVEKGIYILMEYANYGTIESMLKYFAKNKIKASYNLIWSIAARVLDGLKHLHGKGIIHRDIKPANILISKTETSGKEHLEFKICDFSLSEQKDAIQDKCIVGTPYYMAPEIVAKEKYGNTVDIWALGVILYELVFGKKPFTGSDRENLYNNILYQEIEKELSIPEEPALELLIKECLKKTNRKCTKELLKIEKIKFTLTAIELKYREIQIEQLEEKIIQMESEKAKLAPTYK</sequence>
<dbReference type="GO" id="GO:0005737">
    <property type="term" value="C:cytoplasm"/>
    <property type="evidence" value="ECO:0007669"/>
    <property type="project" value="TreeGrafter"/>
</dbReference>
<keyword evidence="4" id="KW-0723">Serine/threonine-protein kinase</keyword>
<dbReference type="Gene3D" id="1.10.510.10">
    <property type="entry name" value="Transferase(Phosphotransferase) domain 1"/>
    <property type="match status" value="1"/>
</dbReference>
<dbReference type="SUPFAM" id="SSF56112">
    <property type="entry name" value="Protein kinase-like (PK-like)"/>
    <property type="match status" value="1"/>
</dbReference>
<dbReference type="InterPro" id="IPR045269">
    <property type="entry name" value="Atg1-like"/>
</dbReference>
<keyword evidence="4" id="KW-0808">Transferase</keyword>
<feature type="binding site" evidence="3">
    <location>
        <position position="35"/>
    </location>
    <ligand>
        <name>ATP</name>
        <dbReference type="ChEBI" id="CHEBI:30616"/>
    </ligand>
</feature>